<reference evidence="2 3" key="1">
    <citation type="journal article" date="2019" name="Nat. Med.">
        <title>A library of human gut bacterial isolates paired with longitudinal multiomics data enables mechanistic microbiome research.</title>
        <authorList>
            <person name="Poyet M."/>
            <person name="Groussin M."/>
            <person name="Gibbons S.M."/>
            <person name="Avila-Pacheco J."/>
            <person name="Jiang X."/>
            <person name="Kearney S.M."/>
            <person name="Perrotta A.R."/>
            <person name="Berdy B."/>
            <person name="Zhao S."/>
            <person name="Lieberman T.D."/>
            <person name="Swanson P.K."/>
            <person name="Smith M."/>
            <person name="Roesemann S."/>
            <person name="Alexander J.E."/>
            <person name="Rich S.A."/>
            <person name="Livny J."/>
            <person name="Vlamakis H."/>
            <person name="Clish C."/>
            <person name="Bullock K."/>
            <person name="Deik A."/>
            <person name="Scott J."/>
            <person name="Pierce K.A."/>
            <person name="Xavier R.J."/>
            <person name="Alm E.J."/>
        </authorList>
    </citation>
    <scope>NUCLEOTIDE SEQUENCE [LARGE SCALE GENOMIC DNA]</scope>
    <source>
        <strain evidence="2 3">BIOML-A204</strain>
    </source>
</reference>
<evidence type="ECO:0000313" key="3">
    <source>
        <dbReference type="Proteomes" id="UP000323119"/>
    </source>
</evidence>
<gene>
    <name evidence="2" type="ORF">F2S36_07475</name>
</gene>
<evidence type="ECO:0000259" key="1">
    <source>
        <dbReference type="Pfam" id="PF17293"/>
    </source>
</evidence>
<evidence type="ECO:0000313" key="2">
    <source>
        <dbReference type="EMBL" id="KAA2561777.1"/>
    </source>
</evidence>
<dbReference type="EMBL" id="VVUY01000005">
    <property type="protein sequence ID" value="KAA2561777.1"/>
    <property type="molecule type" value="Genomic_DNA"/>
</dbReference>
<proteinExistence type="predicted"/>
<organism evidence="2 3">
    <name type="scientific">Alistipes onderdonkii</name>
    <dbReference type="NCBI Taxonomy" id="328813"/>
    <lineage>
        <taxon>Bacteria</taxon>
        <taxon>Pseudomonadati</taxon>
        <taxon>Bacteroidota</taxon>
        <taxon>Bacteroidia</taxon>
        <taxon>Bacteroidales</taxon>
        <taxon>Rikenellaceae</taxon>
        <taxon>Alistipes</taxon>
    </lineage>
</organism>
<dbReference type="RefSeq" id="WP_055202287.1">
    <property type="nucleotide sequence ID" value="NZ_JADMRE010000006.1"/>
</dbReference>
<dbReference type="Proteomes" id="UP000323119">
    <property type="component" value="Unassembled WGS sequence"/>
</dbReference>
<sequence>MYSWKQDGISVKVVLDKRYLRNNGAYPIRIRVIYKRILKEFNTGIEATPLEWEKIKSSKAKAFLGIQQHIKERFEMIVQITERLSEKQEFSIAALKSLFYEVTCPSLKVDKGQ</sequence>
<name>A0A9P3ZIX1_9BACT</name>
<feature type="domain" description="Arm DNA-binding" evidence="1">
    <location>
        <begin position="13"/>
        <end position="89"/>
    </location>
</feature>
<dbReference type="AlphaFoldDB" id="A0A9P3ZIX1"/>
<comment type="caution">
    <text evidence="2">The sequence shown here is derived from an EMBL/GenBank/DDBJ whole genome shotgun (WGS) entry which is preliminary data.</text>
</comment>
<dbReference type="GeneID" id="78180049"/>
<accession>A0A9P3ZIX1</accession>
<protein>
    <recommendedName>
        <fullName evidence="1">Arm DNA-binding domain-containing protein</fullName>
    </recommendedName>
</protein>
<dbReference type="Pfam" id="PF17293">
    <property type="entry name" value="Arm-DNA-bind_5"/>
    <property type="match status" value="1"/>
</dbReference>
<dbReference type="InterPro" id="IPR035386">
    <property type="entry name" value="Arm-DNA-bind_5"/>
</dbReference>